<evidence type="ECO:0000259" key="4">
    <source>
        <dbReference type="Pfam" id="PF04500"/>
    </source>
</evidence>
<feature type="domain" description="FLYWCH-type" evidence="4">
    <location>
        <begin position="53"/>
        <end position="98"/>
    </location>
</feature>
<dbReference type="InterPro" id="IPR007588">
    <property type="entry name" value="Znf_FLYWCH"/>
</dbReference>
<comment type="caution">
    <text evidence="5">The sequence shown here is derived from an EMBL/GenBank/DDBJ whole genome shotgun (WGS) entry which is preliminary data.</text>
</comment>
<keyword evidence="2" id="KW-0863">Zinc-finger</keyword>
<evidence type="ECO:0000256" key="3">
    <source>
        <dbReference type="ARBA" id="ARBA00022833"/>
    </source>
</evidence>
<gene>
    <name evidence="5" type="ORF">OBRU01_15308</name>
</gene>
<keyword evidence="1" id="KW-0479">Metal-binding</keyword>
<evidence type="ECO:0000256" key="1">
    <source>
        <dbReference type="ARBA" id="ARBA00022723"/>
    </source>
</evidence>
<evidence type="ECO:0000313" key="6">
    <source>
        <dbReference type="Proteomes" id="UP000037510"/>
    </source>
</evidence>
<evidence type="ECO:0000256" key="2">
    <source>
        <dbReference type="ARBA" id="ARBA00022771"/>
    </source>
</evidence>
<proteinExistence type="predicted"/>
<feature type="domain" description="FLYWCH-type" evidence="4">
    <location>
        <begin position="104"/>
        <end position="150"/>
    </location>
</feature>
<dbReference type="Gene3D" id="2.20.25.240">
    <property type="match status" value="4"/>
</dbReference>
<evidence type="ECO:0000313" key="5">
    <source>
        <dbReference type="EMBL" id="KOB66884.1"/>
    </source>
</evidence>
<protein>
    <submittedName>
        <fullName evidence="5">Modifier of mdg4</fullName>
    </submittedName>
</protein>
<dbReference type="Pfam" id="PF04500">
    <property type="entry name" value="FLYWCH"/>
    <property type="match status" value="3"/>
</dbReference>
<keyword evidence="6" id="KW-1185">Reference proteome</keyword>
<name>A0A0L7KV34_OPEBR</name>
<sequence>MPVLMLGVYRYNKRPYCKGDRARWVCTRVGEGCKATVITFCNEIVKINSKLIYKKSRFGKPVLIIGEHRFNNTYNNLQRARWACTRAGLGCKARIFLSDPTPVFTTSRFGKPVLQIGKYRFNRDSKYKGDRGRWVCTRVAEGCKARFQRAQHVEIRMHQEGDLWVQGVHQNPRVRSSAYKRWPIFSISRLGKPLILYDGSRFNQHSSSRGSRGFYVCTKWSLGCRASIKTHDGEIVHMNVEHTHV</sequence>
<organism evidence="5 6">
    <name type="scientific">Operophtera brumata</name>
    <name type="common">Winter moth</name>
    <name type="synonym">Phalaena brumata</name>
    <dbReference type="NCBI Taxonomy" id="104452"/>
    <lineage>
        <taxon>Eukaryota</taxon>
        <taxon>Metazoa</taxon>
        <taxon>Ecdysozoa</taxon>
        <taxon>Arthropoda</taxon>
        <taxon>Hexapoda</taxon>
        <taxon>Insecta</taxon>
        <taxon>Pterygota</taxon>
        <taxon>Neoptera</taxon>
        <taxon>Endopterygota</taxon>
        <taxon>Lepidoptera</taxon>
        <taxon>Glossata</taxon>
        <taxon>Ditrysia</taxon>
        <taxon>Geometroidea</taxon>
        <taxon>Geometridae</taxon>
        <taxon>Larentiinae</taxon>
        <taxon>Operophtera</taxon>
    </lineage>
</organism>
<dbReference type="EMBL" id="JTDY01005560">
    <property type="protein sequence ID" value="KOB66884.1"/>
    <property type="molecule type" value="Genomic_DNA"/>
</dbReference>
<feature type="domain" description="FLYWCH-type" evidence="4">
    <location>
        <begin position="185"/>
        <end position="244"/>
    </location>
</feature>
<accession>A0A0L7KV34</accession>
<reference evidence="5 6" key="1">
    <citation type="journal article" date="2015" name="Genome Biol. Evol.">
        <title>The genome of winter moth (Operophtera brumata) provides a genomic perspective on sexual dimorphism and phenology.</title>
        <authorList>
            <person name="Derks M.F."/>
            <person name="Smit S."/>
            <person name="Salis L."/>
            <person name="Schijlen E."/>
            <person name="Bossers A."/>
            <person name="Mateman C."/>
            <person name="Pijl A.S."/>
            <person name="de Ridder D."/>
            <person name="Groenen M.A."/>
            <person name="Visser M.E."/>
            <person name="Megens H.J."/>
        </authorList>
    </citation>
    <scope>NUCLEOTIDE SEQUENCE [LARGE SCALE GENOMIC DNA]</scope>
    <source>
        <strain evidence="5">WM2013NL</strain>
        <tissue evidence="5">Head and thorax</tissue>
    </source>
</reference>
<dbReference type="GO" id="GO:0008270">
    <property type="term" value="F:zinc ion binding"/>
    <property type="evidence" value="ECO:0007669"/>
    <property type="project" value="UniProtKB-KW"/>
</dbReference>
<dbReference type="Proteomes" id="UP000037510">
    <property type="component" value="Unassembled WGS sequence"/>
</dbReference>
<keyword evidence="3" id="KW-0862">Zinc</keyword>
<dbReference type="AlphaFoldDB" id="A0A0L7KV34"/>